<protein>
    <recommendedName>
        <fullName evidence="3">Maltose/galactoside acetyltransferase domain-containing protein</fullName>
    </recommendedName>
</protein>
<name>A0A9P8P3C6_9ASCO</name>
<reference evidence="4" key="2">
    <citation type="submission" date="2021-01" db="EMBL/GenBank/DDBJ databases">
        <authorList>
            <person name="Schikora-Tamarit M.A."/>
        </authorList>
    </citation>
    <scope>NUCLEOTIDE SEQUENCE</scope>
    <source>
        <strain evidence="4">NCAIM Y.01608</strain>
    </source>
</reference>
<evidence type="ECO:0000256" key="1">
    <source>
        <dbReference type="ARBA" id="ARBA00007274"/>
    </source>
</evidence>
<dbReference type="Pfam" id="PF14602">
    <property type="entry name" value="Hexapep_2"/>
    <property type="match status" value="2"/>
</dbReference>
<keyword evidence="2" id="KW-0808">Transferase</keyword>
<comment type="caution">
    <text evidence="4">The sequence shown here is derived from an EMBL/GenBank/DDBJ whole genome shotgun (WGS) entry which is preliminary data.</text>
</comment>
<dbReference type="InterPro" id="IPR001451">
    <property type="entry name" value="Hexapep"/>
</dbReference>
<accession>A0A9P8P3C6</accession>
<dbReference type="SMART" id="SM01266">
    <property type="entry name" value="Mac"/>
    <property type="match status" value="1"/>
</dbReference>
<dbReference type="Gene3D" id="2.160.10.10">
    <property type="entry name" value="Hexapeptide repeat proteins"/>
    <property type="match status" value="1"/>
</dbReference>
<dbReference type="PANTHER" id="PTHR23416">
    <property type="entry name" value="SIALIC ACID SYNTHASE-RELATED"/>
    <property type="match status" value="1"/>
</dbReference>
<dbReference type="Pfam" id="PF12464">
    <property type="entry name" value="Mac"/>
    <property type="match status" value="1"/>
</dbReference>
<dbReference type="InterPro" id="IPR011004">
    <property type="entry name" value="Trimer_LpxA-like_sf"/>
</dbReference>
<dbReference type="InterPro" id="IPR024688">
    <property type="entry name" value="Mac_dom"/>
</dbReference>
<dbReference type="EMBL" id="JAEUBD010001178">
    <property type="protein sequence ID" value="KAH3664462.1"/>
    <property type="molecule type" value="Genomic_DNA"/>
</dbReference>
<dbReference type="GO" id="GO:0008374">
    <property type="term" value="F:O-acyltransferase activity"/>
    <property type="evidence" value="ECO:0007669"/>
    <property type="project" value="TreeGrafter"/>
</dbReference>
<keyword evidence="5" id="KW-1185">Reference proteome</keyword>
<dbReference type="SUPFAM" id="SSF51161">
    <property type="entry name" value="Trimeric LpxA-like enzymes"/>
    <property type="match status" value="1"/>
</dbReference>
<feature type="domain" description="Maltose/galactoside acetyltransferase" evidence="3">
    <location>
        <begin position="29"/>
        <end position="90"/>
    </location>
</feature>
<evidence type="ECO:0000259" key="3">
    <source>
        <dbReference type="SMART" id="SM01266"/>
    </source>
</evidence>
<comment type="similarity">
    <text evidence="1">Belongs to the transferase hexapeptide repeat family.</text>
</comment>
<dbReference type="AlphaFoldDB" id="A0A9P8P3C6"/>
<gene>
    <name evidence="4" type="ORF">OGATHE_003277</name>
</gene>
<dbReference type="InterPro" id="IPR051159">
    <property type="entry name" value="Hexapeptide_acetyltransf"/>
</dbReference>
<sequence length="270" mass="29221">MVAAASELDHELLQYARNNLRYVPNTPEYARMISGMLYDPMDPLLEDGRAISSDLSVNFANICRGDYDSLEEWKKSKADFIQKFFGKVGANCSVESPFRCDYGYNIVVGDNFYANYNASFLDVSLILIGDNCLLGPNVTLCTAGHPLDVKYRAEGQEFGLPIRIGDHCWLGANCVVLPGVTLGNNVVVGAGALYENSTQNGMSSKSSAFTNLPLLCSPKTSIATSTCSAAKAGNTVLNCILFLTSMSPNSSFCLTFSVNRVPGWIATIVK</sequence>
<proteinExistence type="inferred from homology"/>
<evidence type="ECO:0000256" key="2">
    <source>
        <dbReference type="ARBA" id="ARBA00022679"/>
    </source>
</evidence>
<dbReference type="PANTHER" id="PTHR23416:SF23">
    <property type="entry name" value="ACETYLTRANSFERASE C18B11.09C-RELATED"/>
    <property type="match status" value="1"/>
</dbReference>
<evidence type="ECO:0000313" key="4">
    <source>
        <dbReference type="EMBL" id="KAH3664462.1"/>
    </source>
</evidence>
<reference evidence="4" key="1">
    <citation type="journal article" date="2021" name="Open Biol.">
        <title>Shared evolutionary footprints suggest mitochondrial oxidative damage underlies multiple complex I losses in fungi.</title>
        <authorList>
            <person name="Schikora-Tamarit M.A."/>
            <person name="Marcet-Houben M."/>
            <person name="Nosek J."/>
            <person name="Gabaldon T."/>
        </authorList>
    </citation>
    <scope>NUCLEOTIDE SEQUENCE</scope>
    <source>
        <strain evidence="4">NCAIM Y.01608</strain>
    </source>
</reference>
<evidence type="ECO:0000313" key="5">
    <source>
        <dbReference type="Proteomes" id="UP000788993"/>
    </source>
</evidence>
<dbReference type="CDD" id="cd03357">
    <property type="entry name" value="LbH_MAT_GAT"/>
    <property type="match status" value="1"/>
</dbReference>
<organism evidence="4 5">
    <name type="scientific">Ogataea polymorpha</name>
    <dbReference type="NCBI Taxonomy" id="460523"/>
    <lineage>
        <taxon>Eukaryota</taxon>
        <taxon>Fungi</taxon>
        <taxon>Dikarya</taxon>
        <taxon>Ascomycota</taxon>
        <taxon>Saccharomycotina</taxon>
        <taxon>Pichiomycetes</taxon>
        <taxon>Pichiales</taxon>
        <taxon>Pichiaceae</taxon>
        <taxon>Ogataea</taxon>
    </lineage>
</organism>
<dbReference type="Proteomes" id="UP000788993">
    <property type="component" value="Unassembled WGS sequence"/>
</dbReference>
<dbReference type="GO" id="GO:0016407">
    <property type="term" value="F:acetyltransferase activity"/>
    <property type="evidence" value="ECO:0007669"/>
    <property type="project" value="InterPro"/>
</dbReference>